<dbReference type="AlphaFoldDB" id="A0AAN6ZHD5"/>
<evidence type="ECO:0000256" key="1">
    <source>
        <dbReference type="SAM" id="MobiDB-lite"/>
    </source>
</evidence>
<sequence>MAFRDSITALLDTYANCISLLKALKHGHDENTAAGTQHHHLRKSLRSDRSSVRRAYSSRLSEAGSRFEKGDGRAVSALTRVLKRLKDSITGLLRLSSNKDGPSLDYQSLMTLSNASRADAISAIDGLSRRLGRPSRSSVAGSSSSKTSKTSLSSQRKHRPPSKQLSSKQTKDRLKKSSSNESPPPPKERKGISKQVKSEAKRSPSSTEAPGTKPRSRSPRPVSQSLRKTKTAVPNRISFMSFSSDSTKLGEIPQRKLQSAYYATATDPDGDEYNVRPTFPLTSYTTEVKERRFWGVFRRRR</sequence>
<dbReference type="Proteomes" id="UP001304895">
    <property type="component" value="Unassembled WGS sequence"/>
</dbReference>
<evidence type="ECO:0000313" key="3">
    <source>
        <dbReference type="Proteomes" id="UP001304895"/>
    </source>
</evidence>
<keyword evidence="3" id="KW-1185">Reference proteome</keyword>
<proteinExistence type="predicted"/>
<evidence type="ECO:0000313" key="2">
    <source>
        <dbReference type="EMBL" id="KAK4137586.1"/>
    </source>
</evidence>
<feature type="compositionally biased region" description="Basic and acidic residues" evidence="1">
    <location>
        <begin position="186"/>
        <end position="202"/>
    </location>
</feature>
<feature type="region of interest" description="Disordered" evidence="1">
    <location>
        <begin position="32"/>
        <end position="53"/>
    </location>
</feature>
<dbReference type="EMBL" id="MU853402">
    <property type="protein sequence ID" value="KAK4137586.1"/>
    <property type="molecule type" value="Genomic_DNA"/>
</dbReference>
<protein>
    <submittedName>
        <fullName evidence="2">Uncharacterized protein</fullName>
    </submittedName>
</protein>
<name>A0AAN6ZHD5_9PEZI</name>
<feature type="region of interest" description="Disordered" evidence="1">
    <location>
        <begin position="127"/>
        <end position="234"/>
    </location>
</feature>
<accession>A0AAN6ZHD5</accession>
<reference evidence="2" key="2">
    <citation type="submission" date="2023-05" db="EMBL/GenBank/DDBJ databases">
        <authorList>
            <consortium name="Lawrence Berkeley National Laboratory"/>
            <person name="Steindorff A."/>
            <person name="Hensen N."/>
            <person name="Bonometti L."/>
            <person name="Westerberg I."/>
            <person name="Brannstrom I.O."/>
            <person name="Guillou S."/>
            <person name="Cros-Aarteil S."/>
            <person name="Calhoun S."/>
            <person name="Haridas S."/>
            <person name="Kuo A."/>
            <person name="Mondo S."/>
            <person name="Pangilinan J."/>
            <person name="Riley R."/>
            <person name="Labutti K."/>
            <person name="Andreopoulos B."/>
            <person name="Lipzen A."/>
            <person name="Chen C."/>
            <person name="Yanf M."/>
            <person name="Daum C."/>
            <person name="Ng V."/>
            <person name="Clum A."/>
            <person name="Ohm R."/>
            <person name="Martin F."/>
            <person name="Silar P."/>
            <person name="Natvig D."/>
            <person name="Lalanne C."/>
            <person name="Gautier V."/>
            <person name="Ament-Velasquez S.L."/>
            <person name="Kruys A."/>
            <person name="Hutchinson M.I."/>
            <person name="Powell A.J."/>
            <person name="Barry K."/>
            <person name="Miller A.N."/>
            <person name="Grigoriev I.V."/>
            <person name="Debuchy R."/>
            <person name="Gladieux P."/>
            <person name="Thoren M.H."/>
            <person name="Johannesson H."/>
        </authorList>
    </citation>
    <scope>NUCLEOTIDE SEQUENCE</scope>
    <source>
        <strain evidence="2">CBS 123565</strain>
    </source>
</reference>
<organism evidence="2 3">
    <name type="scientific">Trichocladium antarcticum</name>
    <dbReference type="NCBI Taxonomy" id="1450529"/>
    <lineage>
        <taxon>Eukaryota</taxon>
        <taxon>Fungi</taxon>
        <taxon>Dikarya</taxon>
        <taxon>Ascomycota</taxon>
        <taxon>Pezizomycotina</taxon>
        <taxon>Sordariomycetes</taxon>
        <taxon>Sordariomycetidae</taxon>
        <taxon>Sordariales</taxon>
        <taxon>Chaetomiaceae</taxon>
        <taxon>Trichocladium</taxon>
    </lineage>
</organism>
<feature type="compositionally biased region" description="Low complexity" evidence="1">
    <location>
        <begin position="134"/>
        <end position="154"/>
    </location>
</feature>
<gene>
    <name evidence="2" type="ORF">BT67DRAFT_114001</name>
</gene>
<comment type="caution">
    <text evidence="2">The sequence shown here is derived from an EMBL/GenBank/DDBJ whole genome shotgun (WGS) entry which is preliminary data.</text>
</comment>
<reference evidence="2" key="1">
    <citation type="journal article" date="2023" name="Mol. Phylogenet. Evol.">
        <title>Genome-scale phylogeny and comparative genomics of the fungal order Sordariales.</title>
        <authorList>
            <person name="Hensen N."/>
            <person name="Bonometti L."/>
            <person name="Westerberg I."/>
            <person name="Brannstrom I.O."/>
            <person name="Guillou S."/>
            <person name="Cros-Aarteil S."/>
            <person name="Calhoun S."/>
            <person name="Haridas S."/>
            <person name="Kuo A."/>
            <person name="Mondo S."/>
            <person name="Pangilinan J."/>
            <person name="Riley R."/>
            <person name="LaButti K."/>
            <person name="Andreopoulos B."/>
            <person name="Lipzen A."/>
            <person name="Chen C."/>
            <person name="Yan M."/>
            <person name="Daum C."/>
            <person name="Ng V."/>
            <person name="Clum A."/>
            <person name="Steindorff A."/>
            <person name="Ohm R.A."/>
            <person name="Martin F."/>
            <person name="Silar P."/>
            <person name="Natvig D.O."/>
            <person name="Lalanne C."/>
            <person name="Gautier V."/>
            <person name="Ament-Velasquez S.L."/>
            <person name="Kruys A."/>
            <person name="Hutchinson M.I."/>
            <person name="Powell A.J."/>
            <person name="Barry K."/>
            <person name="Miller A.N."/>
            <person name="Grigoriev I.V."/>
            <person name="Debuchy R."/>
            <person name="Gladieux P."/>
            <person name="Hiltunen Thoren M."/>
            <person name="Johannesson H."/>
        </authorList>
    </citation>
    <scope>NUCLEOTIDE SEQUENCE</scope>
    <source>
        <strain evidence="2">CBS 123565</strain>
    </source>
</reference>